<dbReference type="PANTHER" id="PTHR46696:SF6">
    <property type="entry name" value="P450, PUTATIVE (EUROFUNG)-RELATED"/>
    <property type="match status" value="1"/>
</dbReference>
<gene>
    <name evidence="3" type="ORF">POM99_17300</name>
</gene>
<dbReference type="Gene3D" id="1.10.630.10">
    <property type="entry name" value="Cytochrome P450"/>
    <property type="match status" value="1"/>
</dbReference>
<dbReference type="SUPFAM" id="SSF48264">
    <property type="entry name" value="Cytochrome P450"/>
    <property type="match status" value="1"/>
</dbReference>
<dbReference type="InterPro" id="IPR002397">
    <property type="entry name" value="Cyt_P450_B"/>
</dbReference>
<keyword evidence="2" id="KW-0479">Metal-binding</keyword>
<accession>A0ABT6CP02</accession>
<keyword evidence="2" id="KW-0560">Oxidoreductase</keyword>
<dbReference type="Pfam" id="PF00067">
    <property type="entry name" value="p450"/>
    <property type="match status" value="1"/>
</dbReference>
<organism evidence="3 4">
    <name type="scientific">Novosphingobium cyanobacteriorum</name>
    <dbReference type="NCBI Taxonomy" id="3024215"/>
    <lineage>
        <taxon>Bacteria</taxon>
        <taxon>Pseudomonadati</taxon>
        <taxon>Pseudomonadota</taxon>
        <taxon>Alphaproteobacteria</taxon>
        <taxon>Sphingomonadales</taxon>
        <taxon>Sphingomonadaceae</taxon>
        <taxon>Novosphingobium</taxon>
    </lineage>
</organism>
<evidence type="ECO:0000256" key="2">
    <source>
        <dbReference type="RuleBase" id="RU000461"/>
    </source>
</evidence>
<dbReference type="RefSeq" id="WP_277279739.1">
    <property type="nucleotide sequence ID" value="NZ_JAROCY010000018.1"/>
</dbReference>
<proteinExistence type="inferred from homology"/>
<dbReference type="EMBL" id="JAROCY010000018">
    <property type="protein sequence ID" value="MDF8334968.1"/>
    <property type="molecule type" value="Genomic_DNA"/>
</dbReference>
<keyword evidence="2" id="KW-0408">Iron</keyword>
<dbReference type="InterPro" id="IPR036396">
    <property type="entry name" value="Cyt_P450_sf"/>
</dbReference>
<keyword evidence="2" id="KW-0503">Monooxygenase</keyword>
<dbReference type="InterPro" id="IPR001128">
    <property type="entry name" value="Cyt_P450"/>
</dbReference>
<dbReference type="PROSITE" id="PS00086">
    <property type="entry name" value="CYTOCHROME_P450"/>
    <property type="match status" value="1"/>
</dbReference>
<evidence type="ECO:0000313" key="4">
    <source>
        <dbReference type="Proteomes" id="UP001222770"/>
    </source>
</evidence>
<comment type="caution">
    <text evidence="3">The sequence shown here is derived from an EMBL/GenBank/DDBJ whole genome shotgun (WGS) entry which is preliminary data.</text>
</comment>
<reference evidence="3 4" key="1">
    <citation type="submission" date="2023-03" db="EMBL/GenBank/DDBJ databases">
        <title>Novosphingobium cyanobacteriorum sp. nov., isolated from a eutrophic reservoir during the Microcystis bloom period.</title>
        <authorList>
            <person name="Kang M."/>
            <person name="Le V."/>
            <person name="Ko S.-R."/>
            <person name="Lee S.-A."/>
            <person name="Ahn C.-Y."/>
        </authorList>
    </citation>
    <scope>NUCLEOTIDE SEQUENCE [LARGE SCALE GENOMIC DNA]</scope>
    <source>
        <strain evidence="3 4">HBC54</strain>
    </source>
</reference>
<dbReference type="PRINTS" id="PR00359">
    <property type="entry name" value="BP450"/>
</dbReference>
<protein>
    <submittedName>
        <fullName evidence="3">Cytochrome P450</fullName>
    </submittedName>
</protein>
<dbReference type="PANTHER" id="PTHR46696">
    <property type="entry name" value="P450, PUTATIVE (EUROFUNG)-RELATED"/>
    <property type="match status" value="1"/>
</dbReference>
<evidence type="ECO:0000313" key="3">
    <source>
        <dbReference type="EMBL" id="MDF8334968.1"/>
    </source>
</evidence>
<dbReference type="InterPro" id="IPR017972">
    <property type="entry name" value="Cyt_P450_CS"/>
</dbReference>
<dbReference type="Proteomes" id="UP001222770">
    <property type="component" value="Unassembled WGS sequence"/>
</dbReference>
<name>A0ABT6CP02_9SPHN</name>
<sequence length="299" mass="33028">MQALVPAAVAKLEDGVHRVAVDTIEALVPRGECEFVEDFAKVLPIHVFLRMVNLPLEDKALLLPIAEDSVRGRTAEIRAKAQQAMGAYLQGWVAERRETKGDDLLSQIVNVEIAGERISFPDAISYAALVLFGGLDTVAGMLSFFARFLATHEEHRRQIVARLDDDAFLKTAIEELIRRHGMANTARVVTHDFEYKGLTFKKGDRLLPPNLLVGLDDRLNSDPFTVDFARTGGVHAAFGNGPHACPGAILARRELRIFLREWLSRIPDFRIKPGTSPEMATGMVNGCSATITVSGRRQF</sequence>
<keyword evidence="2" id="KW-0349">Heme</keyword>
<evidence type="ECO:0000256" key="1">
    <source>
        <dbReference type="ARBA" id="ARBA00010617"/>
    </source>
</evidence>
<comment type="similarity">
    <text evidence="1 2">Belongs to the cytochrome P450 family.</text>
</comment>
<keyword evidence="4" id="KW-1185">Reference proteome</keyword>